<dbReference type="OrthoDB" id="6173391at2"/>
<proteinExistence type="inferred from homology"/>
<comment type="similarity">
    <text evidence="8 9">Belongs to the TRAP transporter small permease family.</text>
</comment>
<evidence type="ECO:0000313" key="11">
    <source>
        <dbReference type="EMBL" id="QGG79249.1"/>
    </source>
</evidence>
<evidence type="ECO:0000313" key="12">
    <source>
        <dbReference type="Proteomes" id="UP000388235"/>
    </source>
</evidence>
<dbReference type="Proteomes" id="UP000388235">
    <property type="component" value="Chromosome"/>
</dbReference>
<dbReference type="RefSeq" id="WP_153712753.1">
    <property type="nucleotide sequence ID" value="NZ_CP045871.1"/>
</dbReference>
<keyword evidence="12" id="KW-1185">Reference proteome</keyword>
<dbReference type="PANTHER" id="PTHR35011:SF10">
    <property type="entry name" value="TRAP TRANSPORTER SMALL PERMEASE PROTEIN"/>
    <property type="match status" value="1"/>
</dbReference>
<dbReference type="GO" id="GO:0022857">
    <property type="term" value="F:transmembrane transporter activity"/>
    <property type="evidence" value="ECO:0007669"/>
    <property type="project" value="UniProtKB-UniRule"/>
</dbReference>
<dbReference type="EMBL" id="CP045871">
    <property type="protein sequence ID" value="QGG79249.1"/>
    <property type="molecule type" value="Genomic_DNA"/>
</dbReference>
<dbReference type="InterPro" id="IPR007387">
    <property type="entry name" value="TRAP_DctQ"/>
</dbReference>
<protein>
    <recommendedName>
        <fullName evidence="9">TRAP transporter small permease protein</fullName>
    </recommendedName>
</protein>
<gene>
    <name evidence="11" type="ORF">GH975_01195</name>
</gene>
<comment type="function">
    <text evidence="9">Part of the tripartite ATP-independent periplasmic (TRAP) transport system.</text>
</comment>
<feature type="transmembrane region" description="Helical" evidence="9">
    <location>
        <begin position="51"/>
        <end position="69"/>
    </location>
</feature>
<dbReference type="AlphaFoldDB" id="A0A5Q2Q5I6"/>
<evidence type="ECO:0000256" key="7">
    <source>
        <dbReference type="ARBA" id="ARBA00023136"/>
    </source>
</evidence>
<feature type="transmembrane region" description="Helical" evidence="9">
    <location>
        <begin position="20"/>
        <end position="39"/>
    </location>
</feature>
<evidence type="ECO:0000256" key="1">
    <source>
        <dbReference type="ARBA" id="ARBA00004429"/>
    </source>
</evidence>
<dbReference type="PANTHER" id="PTHR35011">
    <property type="entry name" value="2,3-DIKETO-L-GULONATE TRAP TRANSPORTER SMALL PERMEASE PROTEIN YIAM"/>
    <property type="match status" value="1"/>
</dbReference>
<keyword evidence="5 9" id="KW-0812">Transmembrane</keyword>
<evidence type="ECO:0000256" key="5">
    <source>
        <dbReference type="ARBA" id="ARBA00022692"/>
    </source>
</evidence>
<feature type="transmembrane region" description="Helical" evidence="9">
    <location>
        <begin position="89"/>
        <end position="110"/>
    </location>
</feature>
<evidence type="ECO:0000256" key="4">
    <source>
        <dbReference type="ARBA" id="ARBA00022519"/>
    </source>
</evidence>
<dbReference type="GO" id="GO:0005886">
    <property type="term" value="C:plasma membrane"/>
    <property type="evidence" value="ECO:0007669"/>
    <property type="project" value="UniProtKB-SubCell"/>
</dbReference>
<dbReference type="InterPro" id="IPR055348">
    <property type="entry name" value="DctQ"/>
</dbReference>
<feature type="transmembrane region" description="Helical" evidence="9">
    <location>
        <begin position="131"/>
        <end position="151"/>
    </location>
</feature>
<keyword evidence="4 9" id="KW-0997">Cell inner membrane</keyword>
<evidence type="ECO:0000256" key="6">
    <source>
        <dbReference type="ARBA" id="ARBA00022989"/>
    </source>
</evidence>
<feature type="domain" description="Tripartite ATP-independent periplasmic transporters DctQ component" evidence="10">
    <location>
        <begin position="27"/>
        <end position="157"/>
    </location>
</feature>
<accession>A0A5Q2Q5I6</accession>
<dbReference type="Pfam" id="PF04290">
    <property type="entry name" value="DctQ"/>
    <property type="match status" value="1"/>
</dbReference>
<dbReference type="KEGG" id="llp:GH975_01195"/>
<sequence>MRFFVTWVNRVNQVVGVTAAMMVVVAVAITCQMIFIRYVLNGSTAWQTETVIYLILGATMLGMGYVQRLRGHVNVDLVAVMLPPSLRKGLLIVAALASIVVVSIMAFYGYEMAHIAWAKNWTSDTVNAVPLWIPYSVMPIGFGLFALQLVADLIDTVDTPAEAIELAGGGH</sequence>
<keyword evidence="7 9" id="KW-0472">Membrane</keyword>
<evidence type="ECO:0000259" key="10">
    <source>
        <dbReference type="Pfam" id="PF04290"/>
    </source>
</evidence>
<comment type="subunit">
    <text evidence="9">The complex comprises the extracytoplasmic solute receptor protein and the two transmembrane proteins.</text>
</comment>
<keyword evidence="6 9" id="KW-1133">Transmembrane helix</keyword>
<organism evidence="11 12">
    <name type="scientific">Litorivicinus lipolyticus</name>
    <dbReference type="NCBI Taxonomy" id="418701"/>
    <lineage>
        <taxon>Bacteria</taxon>
        <taxon>Pseudomonadati</taxon>
        <taxon>Pseudomonadota</taxon>
        <taxon>Gammaproteobacteria</taxon>
        <taxon>Oceanospirillales</taxon>
        <taxon>Litorivicinaceae</taxon>
        <taxon>Litorivicinus</taxon>
    </lineage>
</organism>
<keyword evidence="3" id="KW-1003">Cell membrane</keyword>
<reference evidence="11 12" key="1">
    <citation type="submission" date="2019-11" db="EMBL/GenBank/DDBJ databases">
        <authorList>
            <person name="Khan S.A."/>
            <person name="Jeon C.O."/>
            <person name="Chun B.H."/>
        </authorList>
    </citation>
    <scope>NUCLEOTIDE SEQUENCE [LARGE SCALE GENOMIC DNA]</scope>
    <source>
        <strain evidence="11 12">IMCC 1097</strain>
    </source>
</reference>
<name>A0A5Q2Q5I6_9GAMM</name>
<evidence type="ECO:0000256" key="9">
    <source>
        <dbReference type="RuleBase" id="RU369079"/>
    </source>
</evidence>
<evidence type="ECO:0000256" key="3">
    <source>
        <dbReference type="ARBA" id="ARBA00022475"/>
    </source>
</evidence>
<comment type="subcellular location">
    <subcellularLocation>
        <location evidence="1 9">Cell inner membrane</location>
        <topology evidence="1 9">Multi-pass membrane protein</topology>
    </subcellularLocation>
</comment>
<keyword evidence="2 9" id="KW-0813">Transport</keyword>
<evidence type="ECO:0000256" key="8">
    <source>
        <dbReference type="ARBA" id="ARBA00038436"/>
    </source>
</evidence>
<evidence type="ECO:0000256" key="2">
    <source>
        <dbReference type="ARBA" id="ARBA00022448"/>
    </source>
</evidence>
<dbReference type="GO" id="GO:0015740">
    <property type="term" value="P:C4-dicarboxylate transport"/>
    <property type="evidence" value="ECO:0007669"/>
    <property type="project" value="TreeGrafter"/>
</dbReference>